<dbReference type="Pfam" id="PF02872">
    <property type="entry name" value="5_nucleotid_C"/>
    <property type="match status" value="1"/>
</dbReference>
<dbReference type="GO" id="GO:0009166">
    <property type="term" value="P:nucleotide catabolic process"/>
    <property type="evidence" value="ECO:0007669"/>
    <property type="project" value="InterPro"/>
</dbReference>
<dbReference type="InterPro" id="IPR008334">
    <property type="entry name" value="5'-Nucleotdase_C"/>
</dbReference>
<dbReference type="InterPro" id="IPR006146">
    <property type="entry name" value="5'-Nucleotdase_CS"/>
</dbReference>
<dbReference type="InterPro" id="IPR006179">
    <property type="entry name" value="5_nucleotidase/apyrase"/>
</dbReference>
<dbReference type="PANTHER" id="PTHR11575">
    <property type="entry name" value="5'-NUCLEOTIDASE-RELATED"/>
    <property type="match status" value="1"/>
</dbReference>
<accession>A0A3B0UTI9</accession>
<organism evidence="2">
    <name type="scientific">hydrothermal vent metagenome</name>
    <dbReference type="NCBI Taxonomy" id="652676"/>
    <lineage>
        <taxon>unclassified sequences</taxon>
        <taxon>metagenomes</taxon>
        <taxon>ecological metagenomes</taxon>
    </lineage>
</organism>
<dbReference type="GO" id="GO:0046872">
    <property type="term" value="F:metal ion binding"/>
    <property type="evidence" value="ECO:0007669"/>
    <property type="project" value="InterPro"/>
</dbReference>
<dbReference type="SUPFAM" id="SSF55816">
    <property type="entry name" value="5'-nucleotidase (syn. UDP-sugar hydrolase), C-terminal domain"/>
    <property type="match status" value="1"/>
</dbReference>
<proteinExistence type="predicted"/>
<dbReference type="AlphaFoldDB" id="A0A3B0UTI9"/>
<dbReference type="PRINTS" id="PR01607">
    <property type="entry name" value="APYRASEFAMLY"/>
</dbReference>
<name>A0A3B0UTI9_9ZZZZ</name>
<protein>
    <recommendedName>
        <fullName evidence="1">5'-Nucleotidase C-terminal domain-containing protein</fullName>
    </recommendedName>
</protein>
<dbReference type="SUPFAM" id="SSF56300">
    <property type="entry name" value="Metallo-dependent phosphatases"/>
    <property type="match status" value="1"/>
</dbReference>
<dbReference type="Gene3D" id="3.90.780.10">
    <property type="entry name" value="5'-Nucleotidase, C-terminal domain"/>
    <property type="match status" value="2"/>
</dbReference>
<evidence type="ECO:0000259" key="1">
    <source>
        <dbReference type="Pfam" id="PF02872"/>
    </source>
</evidence>
<dbReference type="InterPro" id="IPR036907">
    <property type="entry name" value="5'-Nucleotdase_C_sf"/>
</dbReference>
<dbReference type="PROSITE" id="PS00786">
    <property type="entry name" value="5_NUCLEOTIDASE_2"/>
    <property type="match status" value="1"/>
</dbReference>
<dbReference type="EMBL" id="UOEU01000521">
    <property type="protein sequence ID" value="VAW34288.1"/>
    <property type="molecule type" value="Genomic_DNA"/>
</dbReference>
<feature type="domain" description="5'-Nucleotidase C-terminal" evidence="1">
    <location>
        <begin position="427"/>
        <end position="497"/>
    </location>
</feature>
<dbReference type="Gene3D" id="3.60.21.10">
    <property type="match status" value="1"/>
</dbReference>
<dbReference type="PANTHER" id="PTHR11575:SF24">
    <property type="entry name" value="5'-NUCLEOTIDASE"/>
    <property type="match status" value="1"/>
</dbReference>
<evidence type="ECO:0000313" key="2">
    <source>
        <dbReference type="EMBL" id="VAW34288.1"/>
    </source>
</evidence>
<dbReference type="InterPro" id="IPR029052">
    <property type="entry name" value="Metallo-depent_PP-like"/>
</dbReference>
<dbReference type="GO" id="GO:0000166">
    <property type="term" value="F:nucleotide binding"/>
    <property type="evidence" value="ECO:0007669"/>
    <property type="project" value="InterPro"/>
</dbReference>
<gene>
    <name evidence="2" type="ORF">MNBD_CHLOROFLEXI01-3873</name>
</gene>
<dbReference type="GO" id="GO:0016788">
    <property type="term" value="F:hydrolase activity, acting on ester bonds"/>
    <property type="evidence" value="ECO:0007669"/>
    <property type="project" value="InterPro"/>
</dbReference>
<sequence length="587" mass="65129">MILQHIHWYICEFLRHFARFTHYFRETVFVLDRHNMSQLLLMEKDFMRHKLLMGRKLGYMAQALLLGLLMLGCRQIDNGGTIAVSTPPAIEENLTTAPPTATQIEESPVMPPLAATETEEETAVPQSNNPVREITILYTNDEHGWMVGQEEGANAANLMGLWRTAEQYQPDGNFLLLSGGDMWTGPAISTWFQGQSMVEVMNGMGYDAAAIGNHEFDFGLETLQTRAAESNFPFLSANIRYKSDGTTPQDLGIWPYVILTVNDIQVGIIGLTTTDTPTTTTPANVTEFDFIDYETALRDVVPQVKAEGAEMIVVPGHICQRELERLAVDVADLDIQLLGGGHCNELFATEVNEIVLLEGGDALASYAYATFLFDTDSDMVVSVEYGVRNNQGGTADPDIETIVMRWQEEADVELNRTIGYSEQGLARRSEGMQALITEAWLWAYPTADVAITNLGGMRADLPLGEITLADIVGVMPFENVIVELFVTGEQLESILGQNSAAAGGVYRENFRWHLKETGEELDPDAFYSVLVNDFMYAGGDEYAALAIFDPDGYDTAINWRQPVIDWIMVQDSSPENPIDSAWEALLQ</sequence>
<dbReference type="CDD" id="cd00845">
    <property type="entry name" value="MPP_UshA_N_like"/>
    <property type="match status" value="1"/>
</dbReference>
<reference evidence="2" key="1">
    <citation type="submission" date="2018-06" db="EMBL/GenBank/DDBJ databases">
        <authorList>
            <person name="Zhirakovskaya E."/>
        </authorList>
    </citation>
    <scope>NUCLEOTIDE SEQUENCE</scope>
</reference>